<reference evidence="2 3" key="1">
    <citation type="submission" date="2024-09" db="EMBL/GenBank/DDBJ databases">
        <title>Rethinking Asexuality: The Enigmatic Case of Functional Sexual Genes in Lepraria (Stereocaulaceae).</title>
        <authorList>
            <person name="Doellman M."/>
            <person name="Sun Y."/>
            <person name="Barcenas-Pena A."/>
            <person name="Lumbsch H.T."/>
            <person name="Grewe F."/>
        </authorList>
    </citation>
    <scope>NUCLEOTIDE SEQUENCE [LARGE SCALE GENOMIC DNA]</scope>
    <source>
        <strain evidence="2 3">Mercado 3170</strain>
    </source>
</reference>
<proteinExistence type="predicted"/>
<keyword evidence="3" id="KW-1185">Reference proteome</keyword>
<sequence length="136" mass="15135">MMRSYDPLEDIKSVAFSIILYWSIVEAGLSLIAACLPTLRLLVAKTSMDSIVRSFRSAISLGSVASSRNRCTANVRSDQYIELGGQELKAAHVAYMKRSDGEVESHIMHDQREHSREFIAGVIHMVIELAQGNHMV</sequence>
<comment type="caution">
    <text evidence="2">The sequence shown here is derived from an EMBL/GenBank/DDBJ whole genome shotgun (WGS) entry which is preliminary data.</text>
</comment>
<keyword evidence="1" id="KW-0472">Membrane</keyword>
<evidence type="ECO:0000256" key="1">
    <source>
        <dbReference type="SAM" id="Phobius"/>
    </source>
</evidence>
<dbReference type="Proteomes" id="UP001590950">
    <property type="component" value="Unassembled WGS sequence"/>
</dbReference>
<dbReference type="EMBL" id="JBEFKJ010000008">
    <property type="protein sequence ID" value="KAL2044671.1"/>
    <property type="molecule type" value="Genomic_DNA"/>
</dbReference>
<feature type="transmembrane region" description="Helical" evidence="1">
    <location>
        <begin position="20"/>
        <end position="43"/>
    </location>
</feature>
<evidence type="ECO:0000313" key="3">
    <source>
        <dbReference type="Proteomes" id="UP001590950"/>
    </source>
</evidence>
<keyword evidence="1" id="KW-1133">Transmembrane helix</keyword>
<name>A0ABR4AIM0_9LECA</name>
<organism evidence="2 3">
    <name type="scientific">Stereocaulon virgatum</name>
    <dbReference type="NCBI Taxonomy" id="373712"/>
    <lineage>
        <taxon>Eukaryota</taxon>
        <taxon>Fungi</taxon>
        <taxon>Dikarya</taxon>
        <taxon>Ascomycota</taxon>
        <taxon>Pezizomycotina</taxon>
        <taxon>Lecanoromycetes</taxon>
        <taxon>OSLEUM clade</taxon>
        <taxon>Lecanoromycetidae</taxon>
        <taxon>Lecanorales</taxon>
        <taxon>Lecanorineae</taxon>
        <taxon>Stereocaulaceae</taxon>
        <taxon>Stereocaulon</taxon>
    </lineage>
</organism>
<keyword evidence="1" id="KW-0812">Transmembrane</keyword>
<gene>
    <name evidence="2" type="ORF">N7G274_002445</name>
</gene>
<evidence type="ECO:0000313" key="2">
    <source>
        <dbReference type="EMBL" id="KAL2044671.1"/>
    </source>
</evidence>
<protein>
    <submittedName>
        <fullName evidence="2">Uncharacterized protein</fullName>
    </submittedName>
</protein>
<accession>A0ABR4AIM0</accession>